<dbReference type="OrthoDB" id="6493944at2759"/>
<protein>
    <submittedName>
        <fullName evidence="7">Solute carrier family 13 member 3-like protein</fullName>
    </submittedName>
</protein>
<dbReference type="VEuPathDB" id="VectorBase:LDEU000158"/>
<comment type="similarity">
    <text evidence="2">Belongs to the SLC13A/DASS transporter (TC 2.A.47) family. NADC subfamily.</text>
</comment>
<comment type="subcellular location">
    <subcellularLocation>
        <location evidence="1">Membrane</location>
        <topology evidence="1">Multi-pass membrane protein</topology>
    </subcellularLocation>
</comment>
<accession>A0A443SWI8</accession>
<feature type="transmembrane region" description="Helical" evidence="6">
    <location>
        <begin position="81"/>
        <end position="98"/>
    </location>
</feature>
<gene>
    <name evidence="7" type="ORF">B4U80_04009</name>
</gene>
<keyword evidence="8" id="KW-1185">Reference proteome</keyword>
<dbReference type="Proteomes" id="UP000288716">
    <property type="component" value="Unassembled WGS sequence"/>
</dbReference>
<feature type="transmembrane region" description="Helical" evidence="6">
    <location>
        <begin position="479"/>
        <end position="512"/>
    </location>
</feature>
<dbReference type="PANTHER" id="PTHR10283">
    <property type="entry name" value="SOLUTE CARRIER FAMILY 13 MEMBER"/>
    <property type="match status" value="1"/>
</dbReference>
<name>A0A443SWI8_9ACAR</name>
<comment type="caution">
    <text evidence="7">The sequence shown here is derived from an EMBL/GenBank/DDBJ whole genome shotgun (WGS) entry which is preliminary data.</text>
</comment>
<organism evidence="7 8">
    <name type="scientific">Leptotrombidium deliense</name>
    <dbReference type="NCBI Taxonomy" id="299467"/>
    <lineage>
        <taxon>Eukaryota</taxon>
        <taxon>Metazoa</taxon>
        <taxon>Ecdysozoa</taxon>
        <taxon>Arthropoda</taxon>
        <taxon>Chelicerata</taxon>
        <taxon>Arachnida</taxon>
        <taxon>Acari</taxon>
        <taxon>Acariformes</taxon>
        <taxon>Trombidiformes</taxon>
        <taxon>Prostigmata</taxon>
        <taxon>Anystina</taxon>
        <taxon>Parasitengona</taxon>
        <taxon>Trombiculoidea</taxon>
        <taxon>Trombiculidae</taxon>
        <taxon>Leptotrombidium</taxon>
    </lineage>
</organism>
<evidence type="ECO:0000256" key="1">
    <source>
        <dbReference type="ARBA" id="ARBA00004141"/>
    </source>
</evidence>
<keyword evidence="3 6" id="KW-0812">Transmembrane</keyword>
<reference evidence="7 8" key="1">
    <citation type="journal article" date="2018" name="Gigascience">
        <title>Genomes of trombidid mites reveal novel predicted allergens and laterally-transferred genes associated with secondary metabolism.</title>
        <authorList>
            <person name="Dong X."/>
            <person name="Chaisiri K."/>
            <person name="Xia D."/>
            <person name="Armstrong S.D."/>
            <person name="Fang Y."/>
            <person name="Donnelly M.J."/>
            <person name="Kadowaki T."/>
            <person name="McGarry J.W."/>
            <person name="Darby A.C."/>
            <person name="Makepeace B.L."/>
        </authorList>
    </citation>
    <scope>NUCLEOTIDE SEQUENCE [LARGE SCALE GENOMIC DNA]</scope>
    <source>
        <strain evidence="7">UoL-UT</strain>
    </source>
</reference>
<dbReference type="GO" id="GO:0015141">
    <property type="term" value="F:succinate transmembrane transporter activity"/>
    <property type="evidence" value="ECO:0007669"/>
    <property type="project" value="TreeGrafter"/>
</dbReference>
<sequence>METIKIGELLTIMKRSWKIIVGVVIPIILLPLAVSAHSRECIGYFSFWETKGLMQMHDIEMRCAYVLCVMASYWVLEPIPIPATALLPIALLPLLGVLSTEQASTPYMKSANSLFFGGLLMAIAIEGSNLHKRVAFGVLLLVGSILNIIRCRIMFGLMVTTMFLSMWISNTATTAMMVPVVDAMVKELNSNNKSGSRRNTEENIMMSSRQQIVEDTTIDEKTEESLNQDYGVLRKALLLSVAYSANIGGTGTITGTGTNIYSKYGGKDIITFAKWILYAFPGALICVLLAWGFLYLIYIRKRFLALRLHMYKFIVQNSEIRLSYLNIFANKAEDSVKHVLKERYKQLGPLTFHELVVALLFLILVLLWFFRAPGFIPGWDSLIVVKVITANIDLSVIVSDGTPAMLIGVIMFIIPTNWEQFRTNSKDKVKTVLDWQMVHKRMPWGVFLLLGGGFSLAEATEKSKLSEWVSQQLSSLPIAHTAILVILLTIIAAFITEIASNVATASVILPIVNKTAIDMNVNPLLFLMPVTIAVSFAFMFPVATPPNAIVFEHLGMKPVEMMKPGIVMNIVCITVALIMIYSWGLVVFDLLQFPEWAQNSLNSTSLSSNH</sequence>
<dbReference type="EMBL" id="NCKV01000036">
    <property type="protein sequence ID" value="RWS31881.1"/>
    <property type="molecule type" value="Genomic_DNA"/>
</dbReference>
<evidence type="ECO:0000256" key="3">
    <source>
        <dbReference type="ARBA" id="ARBA00022692"/>
    </source>
</evidence>
<evidence type="ECO:0000313" key="7">
    <source>
        <dbReference type="EMBL" id="RWS31881.1"/>
    </source>
</evidence>
<dbReference type="Pfam" id="PF00939">
    <property type="entry name" value="Na_sulph_symp"/>
    <property type="match status" value="1"/>
</dbReference>
<feature type="transmembrane region" description="Helical" evidence="6">
    <location>
        <begin position="524"/>
        <end position="546"/>
    </location>
</feature>
<feature type="transmembrane region" description="Helical" evidence="6">
    <location>
        <begin position="133"/>
        <end position="149"/>
    </location>
</feature>
<feature type="transmembrane region" description="Helical" evidence="6">
    <location>
        <begin position="350"/>
        <end position="370"/>
    </location>
</feature>
<feature type="transmembrane region" description="Helical" evidence="6">
    <location>
        <begin position="442"/>
        <end position="459"/>
    </location>
</feature>
<evidence type="ECO:0000256" key="5">
    <source>
        <dbReference type="ARBA" id="ARBA00023136"/>
    </source>
</evidence>
<dbReference type="PANTHER" id="PTHR10283:SF82">
    <property type="entry name" value="SOLUTE CARRIER FAMILY 13 MEMBER 2"/>
    <property type="match status" value="1"/>
</dbReference>
<evidence type="ECO:0000313" key="8">
    <source>
        <dbReference type="Proteomes" id="UP000288716"/>
    </source>
</evidence>
<dbReference type="InterPro" id="IPR001898">
    <property type="entry name" value="SLC13A/DASS"/>
</dbReference>
<proteinExistence type="inferred from homology"/>
<keyword evidence="5 6" id="KW-0472">Membrane</keyword>
<evidence type="ECO:0000256" key="6">
    <source>
        <dbReference type="SAM" id="Phobius"/>
    </source>
</evidence>
<dbReference type="GO" id="GO:0005886">
    <property type="term" value="C:plasma membrane"/>
    <property type="evidence" value="ECO:0007669"/>
    <property type="project" value="TreeGrafter"/>
</dbReference>
<keyword evidence="4 6" id="KW-1133">Transmembrane helix</keyword>
<evidence type="ECO:0000256" key="2">
    <source>
        <dbReference type="ARBA" id="ARBA00006772"/>
    </source>
</evidence>
<evidence type="ECO:0000256" key="4">
    <source>
        <dbReference type="ARBA" id="ARBA00022989"/>
    </source>
</evidence>
<feature type="transmembrane region" description="Helical" evidence="6">
    <location>
        <begin position="110"/>
        <end position="127"/>
    </location>
</feature>
<dbReference type="GO" id="GO:0015137">
    <property type="term" value="F:citrate transmembrane transporter activity"/>
    <property type="evidence" value="ECO:0007669"/>
    <property type="project" value="TreeGrafter"/>
</dbReference>
<dbReference type="STRING" id="299467.A0A443SWI8"/>
<dbReference type="AlphaFoldDB" id="A0A443SWI8"/>
<feature type="transmembrane region" description="Helical" evidence="6">
    <location>
        <begin position="275"/>
        <end position="298"/>
    </location>
</feature>
<feature type="transmembrane region" description="Helical" evidence="6">
    <location>
        <begin position="19"/>
        <end position="38"/>
    </location>
</feature>
<feature type="transmembrane region" description="Helical" evidence="6">
    <location>
        <begin position="566"/>
        <end position="591"/>
    </location>
</feature>